<dbReference type="Proteomes" id="UP001190700">
    <property type="component" value="Unassembled WGS sequence"/>
</dbReference>
<feature type="compositionally biased region" description="Basic and acidic residues" evidence="1">
    <location>
        <begin position="364"/>
        <end position="379"/>
    </location>
</feature>
<dbReference type="InterPro" id="IPR029052">
    <property type="entry name" value="Metallo-depent_PP-like"/>
</dbReference>
<gene>
    <name evidence="3" type="ORF">CYMTET_20720</name>
</gene>
<dbReference type="InterPro" id="IPR004843">
    <property type="entry name" value="Calcineurin-like_PHP"/>
</dbReference>
<feature type="region of interest" description="Disordered" evidence="1">
    <location>
        <begin position="364"/>
        <end position="387"/>
    </location>
</feature>
<proteinExistence type="predicted"/>
<dbReference type="GO" id="GO:0016787">
    <property type="term" value="F:hydrolase activity"/>
    <property type="evidence" value="ECO:0007669"/>
    <property type="project" value="InterPro"/>
</dbReference>
<dbReference type="EMBL" id="LGRX02010142">
    <property type="protein sequence ID" value="KAK3270905.1"/>
    <property type="molecule type" value="Genomic_DNA"/>
</dbReference>
<protein>
    <recommendedName>
        <fullName evidence="2">Calcineurin-like phosphoesterase domain-containing protein</fullName>
    </recommendedName>
</protein>
<comment type="caution">
    <text evidence="3">The sequence shown here is derived from an EMBL/GenBank/DDBJ whole genome shotgun (WGS) entry which is preliminary data.</text>
</comment>
<reference evidence="3 4" key="1">
    <citation type="journal article" date="2015" name="Genome Biol. Evol.">
        <title>Comparative Genomics of a Bacterivorous Green Alga Reveals Evolutionary Causalities and Consequences of Phago-Mixotrophic Mode of Nutrition.</title>
        <authorList>
            <person name="Burns J.A."/>
            <person name="Paasch A."/>
            <person name="Narechania A."/>
            <person name="Kim E."/>
        </authorList>
    </citation>
    <scope>NUCLEOTIDE SEQUENCE [LARGE SCALE GENOMIC DNA]</scope>
    <source>
        <strain evidence="3 4">PLY_AMNH</strain>
    </source>
</reference>
<evidence type="ECO:0000259" key="2">
    <source>
        <dbReference type="Pfam" id="PF00149"/>
    </source>
</evidence>
<dbReference type="SUPFAM" id="SSF56300">
    <property type="entry name" value="Metallo-dependent phosphatases"/>
    <property type="match status" value="1"/>
</dbReference>
<evidence type="ECO:0000313" key="3">
    <source>
        <dbReference type="EMBL" id="KAK3270905.1"/>
    </source>
</evidence>
<feature type="domain" description="Calcineurin-like phosphoesterase" evidence="2">
    <location>
        <begin position="21"/>
        <end position="242"/>
    </location>
</feature>
<evidence type="ECO:0000313" key="4">
    <source>
        <dbReference type="Proteomes" id="UP001190700"/>
    </source>
</evidence>
<dbReference type="Pfam" id="PF00149">
    <property type="entry name" value="Metallophos"/>
    <property type="match status" value="1"/>
</dbReference>
<accession>A0AAE0L3Z2</accession>
<sequence>MNVMPEGELTWPEQLGGGSVYDPVGVIHGGDLVDDGSTEEWSWSSYTHLFGATSKCVPTPTTQCPRLRWPVIAEGHGNHDGSNSTHEDGRGWFVDKNTRSRNQQRYEEGMLTEVSANGLHSSWDWSFGCNCAPLKGQCSLHLVHLGLYSGDTCQGCGDDGNSCFYGKACYGGFVYPEESYSFLAQDLAKNVGKSGRPVVIIQHYGFDGFSIAWYSPAERAALFELLRGYNVIGIFVGHTHCPQIYKWNGTHIGAGLAGPALDVYNLDATVKVEPGIFAVELWGNGTFRLAHRQTSATSSQWGNVQARKAVALEERCPVPASTVQAEEYVHNGEIGGVDPFLLEELAGMEKAAAAAKVLQREARAKHGKEQAARVHEVVAKAKRRRSQ</sequence>
<dbReference type="AlphaFoldDB" id="A0AAE0L3Z2"/>
<dbReference type="Gene3D" id="3.60.21.10">
    <property type="match status" value="1"/>
</dbReference>
<keyword evidence="4" id="KW-1185">Reference proteome</keyword>
<evidence type="ECO:0000256" key="1">
    <source>
        <dbReference type="SAM" id="MobiDB-lite"/>
    </source>
</evidence>
<organism evidence="3 4">
    <name type="scientific">Cymbomonas tetramitiformis</name>
    <dbReference type="NCBI Taxonomy" id="36881"/>
    <lineage>
        <taxon>Eukaryota</taxon>
        <taxon>Viridiplantae</taxon>
        <taxon>Chlorophyta</taxon>
        <taxon>Pyramimonadophyceae</taxon>
        <taxon>Pyramimonadales</taxon>
        <taxon>Pyramimonadaceae</taxon>
        <taxon>Cymbomonas</taxon>
    </lineage>
</organism>
<name>A0AAE0L3Z2_9CHLO</name>